<dbReference type="InterPro" id="IPR018247">
    <property type="entry name" value="EF_Hand_1_Ca_BS"/>
</dbReference>
<protein>
    <recommendedName>
        <fullName evidence="5">EF-hand domain-containing protein</fullName>
    </recommendedName>
</protein>
<accession>A0A5E4BBB5</accession>
<dbReference type="GO" id="GO:0005783">
    <property type="term" value="C:endoplasmic reticulum"/>
    <property type="evidence" value="ECO:0007669"/>
    <property type="project" value="TreeGrafter"/>
</dbReference>
<evidence type="ECO:0000256" key="2">
    <source>
        <dbReference type="ARBA" id="ARBA00022737"/>
    </source>
</evidence>
<evidence type="ECO:0000256" key="1">
    <source>
        <dbReference type="ARBA" id="ARBA00022723"/>
    </source>
</evidence>
<sequence>MNEYNALNEAKQMIAIADENQNQHLEPEEVLKYSEFFTGSKLMDYARNVHEEF</sequence>
<comment type="caution">
    <text evidence="3">The sequence shown here is derived from an EMBL/GenBank/DDBJ whole genome shotgun (WGS) entry which is preliminary data.</text>
</comment>
<keyword evidence="4" id="KW-1185">Reference proteome</keyword>
<name>A0A5E4BBB5_MARMO</name>
<evidence type="ECO:0000313" key="4">
    <source>
        <dbReference type="Proteomes" id="UP000335636"/>
    </source>
</evidence>
<dbReference type="GO" id="GO:0017156">
    <property type="term" value="P:calcium-ion regulated exocytosis"/>
    <property type="evidence" value="ECO:0007669"/>
    <property type="project" value="TreeGrafter"/>
</dbReference>
<evidence type="ECO:0000313" key="3">
    <source>
        <dbReference type="EMBL" id="VTJ67037.1"/>
    </source>
</evidence>
<keyword evidence="1" id="KW-0479">Metal-binding</keyword>
<evidence type="ECO:0008006" key="5">
    <source>
        <dbReference type="Google" id="ProtNLM"/>
    </source>
</evidence>
<dbReference type="AlphaFoldDB" id="A0A5E4BBB5"/>
<dbReference type="Proteomes" id="UP000335636">
    <property type="component" value="Unassembled WGS sequence"/>
</dbReference>
<dbReference type="PROSITE" id="PS00018">
    <property type="entry name" value="EF_HAND_1"/>
    <property type="match status" value="1"/>
</dbReference>
<dbReference type="PANTHER" id="PTHR10827">
    <property type="entry name" value="RETICULOCALBIN"/>
    <property type="match status" value="1"/>
</dbReference>
<reference evidence="3" key="1">
    <citation type="submission" date="2019-04" db="EMBL/GenBank/DDBJ databases">
        <authorList>
            <person name="Alioto T."/>
            <person name="Alioto T."/>
        </authorList>
    </citation>
    <scope>NUCLEOTIDE SEQUENCE [LARGE SCALE GENOMIC DNA]</scope>
</reference>
<gene>
    <name evidence="3" type="ORF">MONAX_5E032049</name>
</gene>
<dbReference type="GO" id="GO:0005509">
    <property type="term" value="F:calcium ion binding"/>
    <property type="evidence" value="ECO:0007669"/>
    <property type="project" value="TreeGrafter"/>
</dbReference>
<dbReference type="EMBL" id="CABDUW010000360">
    <property type="protein sequence ID" value="VTJ67037.1"/>
    <property type="molecule type" value="Genomic_DNA"/>
</dbReference>
<proteinExistence type="predicted"/>
<keyword evidence="2" id="KW-0677">Repeat</keyword>
<dbReference type="PANTHER" id="PTHR10827:SF98">
    <property type="entry name" value="45 KDA CALCIUM-BINDING PROTEIN"/>
    <property type="match status" value="1"/>
</dbReference>
<organism evidence="3 4">
    <name type="scientific">Marmota monax</name>
    <name type="common">Woodchuck</name>
    <dbReference type="NCBI Taxonomy" id="9995"/>
    <lineage>
        <taxon>Eukaryota</taxon>
        <taxon>Metazoa</taxon>
        <taxon>Chordata</taxon>
        <taxon>Craniata</taxon>
        <taxon>Vertebrata</taxon>
        <taxon>Euteleostomi</taxon>
        <taxon>Mammalia</taxon>
        <taxon>Eutheria</taxon>
        <taxon>Euarchontoglires</taxon>
        <taxon>Glires</taxon>
        <taxon>Rodentia</taxon>
        <taxon>Sciuromorpha</taxon>
        <taxon>Sciuridae</taxon>
        <taxon>Xerinae</taxon>
        <taxon>Marmotini</taxon>
        <taxon>Marmota</taxon>
    </lineage>
</organism>